<dbReference type="SUPFAM" id="SSF53187">
    <property type="entry name" value="Zn-dependent exopeptidases"/>
    <property type="match status" value="1"/>
</dbReference>
<feature type="compositionally biased region" description="Polar residues" evidence="6">
    <location>
        <begin position="388"/>
        <end position="422"/>
    </location>
</feature>
<evidence type="ECO:0000256" key="1">
    <source>
        <dbReference type="ARBA" id="ARBA00001947"/>
    </source>
</evidence>
<dbReference type="InterPro" id="IPR050072">
    <property type="entry name" value="Peptidase_M20A"/>
</dbReference>
<keyword evidence="3" id="KW-0479">Metal-binding</keyword>
<proteinExistence type="inferred from homology"/>
<dbReference type="InterPro" id="IPR036264">
    <property type="entry name" value="Bact_exopeptidase_dim_dom"/>
</dbReference>
<feature type="compositionally biased region" description="Low complexity" evidence="6">
    <location>
        <begin position="322"/>
        <end position="348"/>
    </location>
</feature>
<gene>
    <name evidence="7" type="ORF">GCM10025867_29840</name>
</gene>
<keyword evidence="8" id="KW-1185">Reference proteome</keyword>
<evidence type="ECO:0000313" key="7">
    <source>
        <dbReference type="EMBL" id="BDZ50743.1"/>
    </source>
</evidence>
<protein>
    <recommendedName>
        <fullName evidence="9">M20/M25/M40 family metallo-hydrolase</fullName>
    </recommendedName>
</protein>
<dbReference type="Gene3D" id="3.40.630.10">
    <property type="entry name" value="Zn peptidases"/>
    <property type="match status" value="1"/>
</dbReference>
<sequence>MNLDDDVTSATVGLLRELITNACVNDGSPDSGQEHRSVATLERFFHGSGLSWEIVEPHPGRTSLVARLAGTDPDAPALLLLGHTDVVPVAPGWQHDPFGAELIDGVVWGRGALDMLHLTASYAAVLRNLAASGTRLRGDLVFAAVADEEAGGRLGARWLVENRPELVAADAVLSESGGVPLSVDGAVLGVTVTVGEKGISTRRLDVSGHPGHASTPWRSSNAVITAAEAVGRIAAHPIAPVVDELWPQYVAALGVEPGLAEALVDPATIDGALDRLGPLAGLAHAVTHTTVSPDVFRGGDAINVIPARAEVELDIRTLPGFSPTTSTSTSPRRSARSPTASGSAGSATTRRRVRRATRSCTARSARRSRPRIRALQPSRSSPPGVPTAATSGSAGSPRTASACSRPAGSTPTSVACCTAPTNGSTSSRSVCSCTRSIAWCGAHSADRSASRTLALLSPASGDAATRRRSGRLRSGRRAAG</sequence>
<dbReference type="PANTHER" id="PTHR43808">
    <property type="entry name" value="ACETYLORNITHINE DEACETYLASE"/>
    <property type="match status" value="1"/>
</dbReference>
<dbReference type="Gene3D" id="3.30.70.360">
    <property type="match status" value="1"/>
</dbReference>
<keyword evidence="4" id="KW-0378">Hydrolase</keyword>
<dbReference type="SUPFAM" id="SSF55031">
    <property type="entry name" value="Bacterial exopeptidase dimerisation domain"/>
    <property type="match status" value="1"/>
</dbReference>
<evidence type="ECO:0000256" key="2">
    <source>
        <dbReference type="ARBA" id="ARBA00006247"/>
    </source>
</evidence>
<comment type="similarity">
    <text evidence="2">Belongs to the peptidase M20A family.</text>
</comment>
<keyword evidence="5" id="KW-0862">Zinc</keyword>
<evidence type="ECO:0008006" key="9">
    <source>
        <dbReference type="Google" id="ProtNLM"/>
    </source>
</evidence>
<feature type="region of interest" description="Disordered" evidence="6">
    <location>
        <begin position="316"/>
        <end position="422"/>
    </location>
</feature>
<dbReference type="Proteomes" id="UP001321486">
    <property type="component" value="Chromosome"/>
</dbReference>
<feature type="compositionally biased region" description="Basic residues" evidence="6">
    <location>
        <begin position="466"/>
        <end position="480"/>
    </location>
</feature>
<feature type="region of interest" description="Disordered" evidence="6">
    <location>
        <begin position="456"/>
        <end position="480"/>
    </location>
</feature>
<organism evidence="7 8">
    <name type="scientific">Frondihabitans sucicola</name>
    <dbReference type="NCBI Taxonomy" id="1268041"/>
    <lineage>
        <taxon>Bacteria</taxon>
        <taxon>Bacillati</taxon>
        <taxon>Actinomycetota</taxon>
        <taxon>Actinomycetes</taxon>
        <taxon>Micrococcales</taxon>
        <taxon>Microbacteriaceae</taxon>
        <taxon>Frondihabitans</taxon>
    </lineage>
</organism>
<evidence type="ECO:0000256" key="3">
    <source>
        <dbReference type="ARBA" id="ARBA00022723"/>
    </source>
</evidence>
<accession>A0ABN6Y0L4</accession>
<comment type="cofactor">
    <cofactor evidence="1">
        <name>Zn(2+)</name>
        <dbReference type="ChEBI" id="CHEBI:29105"/>
    </cofactor>
</comment>
<dbReference type="RefSeq" id="WP_286343682.1">
    <property type="nucleotide sequence ID" value="NZ_AP027732.1"/>
</dbReference>
<dbReference type="InterPro" id="IPR001261">
    <property type="entry name" value="ArgE/DapE_CS"/>
</dbReference>
<dbReference type="Pfam" id="PF01546">
    <property type="entry name" value="Peptidase_M20"/>
    <property type="match status" value="1"/>
</dbReference>
<dbReference type="PANTHER" id="PTHR43808:SF8">
    <property type="entry name" value="PEPTIDASE M20 DIMERISATION DOMAIN-CONTAINING PROTEIN"/>
    <property type="match status" value="1"/>
</dbReference>
<dbReference type="EMBL" id="AP027732">
    <property type="protein sequence ID" value="BDZ50743.1"/>
    <property type="molecule type" value="Genomic_DNA"/>
</dbReference>
<evidence type="ECO:0000313" key="8">
    <source>
        <dbReference type="Proteomes" id="UP001321486"/>
    </source>
</evidence>
<reference evidence="8" key="1">
    <citation type="journal article" date="2019" name="Int. J. Syst. Evol. Microbiol.">
        <title>The Global Catalogue of Microorganisms (GCM) 10K type strain sequencing project: providing services to taxonomists for standard genome sequencing and annotation.</title>
        <authorList>
            <consortium name="The Broad Institute Genomics Platform"/>
            <consortium name="The Broad Institute Genome Sequencing Center for Infectious Disease"/>
            <person name="Wu L."/>
            <person name="Ma J."/>
        </authorList>
    </citation>
    <scope>NUCLEOTIDE SEQUENCE [LARGE SCALE GENOMIC DNA]</scope>
    <source>
        <strain evidence="8">NBRC 108728</strain>
    </source>
</reference>
<name>A0ABN6Y0L4_9MICO</name>
<evidence type="ECO:0000256" key="4">
    <source>
        <dbReference type="ARBA" id="ARBA00022801"/>
    </source>
</evidence>
<dbReference type="PROSITE" id="PS00758">
    <property type="entry name" value="ARGE_DAPE_CPG2_1"/>
    <property type="match status" value="1"/>
</dbReference>
<evidence type="ECO:0000256" key="5">
    <source>
        <dbReference type="ARBA" id="ARBA00022833"/>
    </source>
</evidence>
<evidence type="ECO:0000256" key="6">
    <source>
        <dbReference type="SAM" id="MobiDB-lite"/>
    </source>
</evidence>
<dbReference type="InterPro" id="IPR002933">
    <property type="entry name" value="Peptidase_M20"/>
</dbReference>